<name>A0A8T0IE51_CERPU</name>
<keyword evidence="3" id="KW-1185">Reference proteome</keyword>
<gene>
    <name evidence="2" type="ORF">KC19_4G197500</name>
</gene>
<reference evidence="2" key="1">
    <citation type="submission" date="2020-06" db="EMBL/GenBank/DDBJ databases">
        <title>WGS assembly of Ceratodon purpureus strain R40.</title>
        <authorList>
            <person name="Carey S.B."/>
            <person name="Jenkins J."/>
            <person name="Shu S."/>
            <person name="Lovell J.T."/>
            <person name="Sreedasyam A."/>
            <person name="Maumus F."/>
            <person name="Tiley G.P."/>
            <person name="Fernandez-Pozo N."/>
            <person name="Barry K."/>
            <person name="Chen C."/>
            <person name="Wang M."/>
            <person name="Lipzen A."/>
            <person name="Daum C."/>
            <person name="Saski C.A."/>
            <person name="Payton A.C."/>
            <person name="Mcbreen J.C."/>
            <person name="Conrad R.E."/>
            <person name="Kollar L.M."/>
            <person name="Olsson S."/>
            <person name="Huttunen S."/>
            <person name="Landis J.B."/>
            <person name="Wickett N.J."/>
            <person name="Johnson M.G."/>
            <person name="Rensing S.A."/>
            <person name="Grimwood J."/>
            <person name="Schmutz J."/>
            <person name="Mcdaniel S.F."/>
        </authorList>
    </citation>
    <scope>NUCLEOTIDE SEQUENCE</scope>
    <source>
        <strain evidence="2">R40</strain>
    </source>
</reference>
<dbReference type="Pfam" id="PF03476">
    <property type="entry name" value="MOSC_N"/>
    <property type="match status" value="1"/>
</dbReference>
<evidence type="ECO:0000313" key="2">
    <source>
        <dbReference type="EMBL" id="KAG0580763.1"/>
    </source>
</evidence>
<evidence type="ECO:0000259" key="1">
    <source>
        <dbReference type="PROSITE" id="PS51340"/>
    </source>
</evidence>
<organism evidence="2 3">
    <name type="scientific">Ceratodon purpureus</name>
    <name type="common">Fire moss</name>
    <name type="synonym">Dicranum purpureum</name>
    <dbReference type="NCBI Taxonomy" id="3225"/>
    <lineage>
        <taxon>Eukaryota</taxon>
        <taxon>Viridiplantae</taxon>
        <taxon>Streptophyta</taxon>
        <taxon>Embryophyta</taxon>
        <taxon>Bryophyta</taxon>
        <taxon>Bryophytina</taxon>
        <taxon>Bryopsida</taxon>
        <taxon>Dicranidae</taxon>
        <taxon>Pseudoditrichales</taxon>
        <taxon>Ditrichaceae</taxon>
        <taxon>Ceratodon</taxon>
    </lineage>
</organism>
<dbReference type="PANTHER" id="PTHR14237">
    <property type="entry name" value="MOLYBDOPTERIN COFACTOR SULFURASE MOSC"/>
    <property type="match status" value="1"/>
</dbReference>
<proteinExistence type="predicted"/>
<dbReference type="SUPFAM" id="SSF141673">
    <property type="entry name" value="MOSC N-terminal domain-like"/>
    <property type="match status" value="1"/>
</dbReference>
<accession>A0A8T0IE51</accession>
<dbReference type="SUPFAM" id="SSF50800">
    <property type="entry name" value="PK beta-barrel domain-like"/>
    <property type="match status" value="1"/>
</dbReference>
<dbReference type="PROSITE" id="PS51340">
    <property type="entry name" value="MOSC"/>
    <property type="match status" value="1"/>
</dbReference>
<dbReference type="GO" id="GO:0030170">
    <property type="term" value="F:pyridoxal phosphate binding"/>
    <property type="evidence" value="ECO:0007669"/>
    <property type="project" value="InterPro"/>
</dbReference>
<sequence length="310" mass="34335">MGTDYAVVEIVVYPVKACKGVSVSSAAISSTGLLFDREWMVVKAENGRTITMTRAPKLALVQPSLPAAALRGESVPANATLEINAPGMKALKVPFQRSSQGNIVDVGMPTIFDVQGVDQGPEAAEWFTRYLDMPVRLVRFDPSKQKEKRQAEQAPDGFVTGFQNTGQFLFVSEASLDKVNSYFPKAPFPMNRFRPNIVVRGPPSFEEDKWRQFTIKHMGTQLNFSYAMLRGICKVPTINMEKPDLDNVEPNKTMFSFRSGPHVGLEYEKVKKAYFGSYFVCDSTLSKPSNSKVQVIGVGDNLNVITMKQG</sequence>
<dbReference type="AlphaFoldDB" id="A0A8T0IE51"/>
<protein>
    <recommendedName>
        <fullName evidence="1">MOSC domain-containing protein</fullName>
    </recommendedName>
</protein>
<dbReference type="GO" id="GO:0030151">
    <property type="term" value="F:molybdenum ion binding"/>
    <property type="evidence" value="ECO:0007669"/>
    <property type="project" value="InterPro"/>
</dbReference>
<dbReference type="OrthoDB" id="17255at2759"/>
<dbReference type="InterPro" id="IPR005302">
    <property type="entry name" value="MoCF_Sase_C"/>
</dbReference>
<dbReference type="Proteomes" id="UP000822688">
    <property type="component" value="Chromosome 4"/>
</dbReference>
<evidence type="ECO:0000313" key="3">
    <source>
        <dbReference type="Proteomes" id="UP000822688"/>
    </source>
</evidence>
<dbReference type="Pfam" id="PF03473">
    <property type="entry name" value="MOSC"/>
    <property type="match status" value="1"/>
</dbReference>
<dbReference type="EMBL" id="CM026424">
    <property type="protein sequence ID" value="KAG0580763.1"/>
    <property type="molecule type" value="Genomic_DNA"/>
</dbReference>
<dbReference type="InterPro" id="IPR011037">
    <property type="entry name" value="Pyrv_Knase-like_insert_dom_sf"/>
</dbReference>
<feature type="domain" description="MOSC" evidence="1">
    <location>
        <begin position="145"/>
        <end position="305"/>
    </location>
</feature>
<dbReference type="InterPro" id="IPR005303">
    <property type="entry name" value="MOCOS_middle"/>
</dbReference>
<comment type="caution">
    <text evidence="2">The sequence shown here is derived from an EMBL/GenBank/DDBJ whole genome shotgun (WGS) entry which is preliminary data.</text>
</comment>
<dbReference type="PANTHER" id="PTHR14237:SF19">
    <property type="entry name" value="MITOCHONDRIAL AMIDOXIME REDUCING COMPONENT 1"/>
    <property type="match status" value="1"/>
</dbReference>
<dbReference type="GO" id="GO:0003824">
    <property type="term" value="F:catalytic activity"/>
    <property type="evidence" value="ECO:0007669"/>
    <property type="project" value="InterPro"/>
</dbReference>
<dbReference type="GO" id="GO:0032787">
    <property type="term" value="P:monocarboxylic acid metabolic process"/>
    <property type="evidence" value="ECO:0007669"/>
    <property type="project" value="UniProtKB-ARBA"/>
</dbReference>